<reference evidence="2" key="2">
    <citation type="journal article" date="2014" name="ISME J.">
        <title>Microbial stratification in low pH oxic and suboxic macroscopic growths along an acid mine drainage.</title>
        <authorList>
            <person name="Mendez-Garcia C."/>
            <person name="Mesa V."/>
            <person name="Sprenger R.R."/>
            <person name="Richter M."/>
            <person name="Diez M.S."/>
            <person name="Solano J."/>
            <person name="Bargiela R."/>
            <person name="Golyshina O.V."/>
            <person name="Manteca A."/>
            <person name="Ramos J.L."/>
            <person name="Gallego J.R."/>
            <person name="Llorente I."/>
            <person name="Martins Dos Santos V.A."/>
            <person name="Jensen O.N."/>
            <person name="Pelaez A.I."/>
            <person name="Sanchez J."/>
            <person name="Ferrer M."/>
        </authorList>
    </citation>
    <scope>NUCLEOTIDE SEQUENCE</scope>
</reference>
<dbReference type="SUPFAM" id="SSF51905">
    <property type="entry name" value="FAD/NAD(P)-binding domain"/>
    <property type="match status" value="1"/>
</dbReference>
<sequence length="96" mass="9807">ERLATARLATEVEATGSYSYRCTRAHGERHLVIGDAYSFVDPVFSSGVLFATVGGIAAAEALDVCLREPPGGARRCGASSTRCASGRAASPGSSTA</sequence>
<dbReference type="AlphaFoldDB" id="T0Z3M6"/>
<evidence type="ECO:0000313" key="2">
    <source>
        <dbReference type="EMBL" id="EQD38907.1"/>
    </source>
</evidence>
<name>T0Z3M6_9ZZZZ</name>
<comment type="caution">
    <text evidence="2">The sequence shown here is derived from an EMBL/GenBank/DDBJ whole genome shotgun (WGS) entry which is preliminary data.</text>
</comment>
<evidence type="ECO:0000256" key="1">
    <source>
        <dbReference type="SAM" id="MobiDB-lite"/>
    </source>
</evidence>
<organism evidence="2">
    <name type="scientific">mine drainage metagenome</name>
    <dbReference type="NCBI Taxonomy" id="410659"/>
    <lineage>
        <taxon>unclassified sequences</taxon>
        <taxon>metagenomes</taxon>
        <taxon>ecological metagenomes</taxon>
    </lineage>
</organism>
<reference evidence="2" key="1">
    <citation type="submission" date="2013-08" db="EMBL/GenBank/DDBJ databases">
        <authorList>
            <person name="Mendez C."/>
            <person name="Richter M."/>
            <person name="Ferrer M."/>
            <person name="Sanchez J."/>
        </authorList>
    </citation>
    <scope>NUCLEOTIDE SEQUENCE</scope>
</reference>
<dbReference type="EMBL" id="AUZZ01008148">
    <property type="protein sequence ID" value="EQD38907.1"/>
    <property type="molecule type" value="Genomic_DNA"/>
</dbReference>
<protein>
    <submittedName>
        <fullName evidence="2">Tryptophan halogenase</fullName>
    </submittedName>
</protein>
<dbReference type="Gene3D" id="3.50.50.60">
    <property type="entry name" value="FAD/NAD(P)-binding domain"/>
    <property type="match status" value="1"/>
</dbReference>
<accession>T0Z3M6</accession>
<feature type="non-terminal residue" evidence="2">
    <location>
        <position position="1"/>
    </location>
</feature>
<dbReference type="InterPro" id="IPR036188">
    <property type="entry name" value="FAD/NAD-bd_sf"/>
</dbReference>
<gene>
    <name evidence="2" type="ORF">B2A_11301</name>
</gene>
<feature type="region of interest" description="Disordered" evidence="1">
    <location>
        <begin position="73"/>
        <end position="96"/>
    </location>
</feature>
<proteinExistence type="predicted"/>